<comment type="subcellular location">
    <subcellularLocation>
        <location evidence="1">Secreted</location>
    </subcellularLocation>
</comment>
<evidence type="ECO:0000256" key="3">
    <source>
        <dbReference type="ARBA" id="ARBA00022525"/>
    </source>
</evidence>
<organism evidence="5 6">
    <name type="scientific">Drosophila rubida</name>
    <dbReference type="NCBI Taxonomy" id="30044"/>
    <lineage>
        <taxon>Eukaryota</taxon>
        <taxon>Metazoa</taxon>
        <taxon>Ecdysozoa</taxon>
        <taxon>Arthropoda</taxon>
        <taxon>Hexapoda</taxon>
        <taxon>Insecta</taxon>
        <taxon>Pterygota</taxon>
        <taxon>Neoptera</taxon>
        <taxon>Endopterygota</taxon>
        <taxon>Diptera</taxon>
        <taxon>Brachycera</taxon>
        <taxon>Muscomorpha</taxon>
        <taxon>Ephydroidea</taxon>
        <taxon>Drosophilidae</taxon>
        <taxon>Drosophila</taxon>
    </lineage>
</organism>
<name>A0AAD4PJU2_9MUSC</name>
<dbReference type="GO" id="GO:0005549">
    <property type="term" value="F:odorant binding"/>
    <property type="evidence" value="ECO:0007669"/>
    <property type="project" value="InterPro"/>
</dbReference>
<dbReference type="EMBL" id="JAJJHW010002585">
    <property type="protein sequence ID" value="KAH8370354.1"/>
    <property type="molecule type" value="Genomic_DNA"/>
</dbReference>
<dbReference type="Gene3D" id="1.10.238.270">
    <property type="match status" value="1"/>
</dbReference>
<dbReference type="InterPro" id="IPR052295">
    <property type="entry name" value="Odorant-binding_protein"/>
</dbReference>
<reference evidence="5" key="1">
    <citation type="journal article" date="2021" name="Mol. Ecol. Resour.">
        <title>Phylogenomic analyses of the genus Drosophila reveals genomic signals of climate adaptation.</title>
        <authorList>
            <person name="Li F."/>
            <person name="Rane R.V."/>
            <person name="Luria V."/>
            <person name="Xiong Z."/>
            <person name="Chen J."/>
            <person name="Li Z."/>
            <person name="Catullo R.A."/>
            <person name="Griffin P.C."/>
            <person name="Schiffer M."/>
            <person name="Pearce S."/>
            <person name="Lee S.F."/>
            <person name="McElroy K."/>
            <person name="Stocker A."/>
            <person name="Shirriffs J."/>
            <person name="Cockerell F."/>
            <person name="Coppin C."/>
            <person name="Sgro C.M."/>
            <person name="Karger A."/>
            <person name="Cain J.W."/>
            <person name="Weber J.A."/>
            <person name="Santpere G."/>
            <person name="Kirschner M.W."/>
            <person name="Hoffmann A.A."/>
            <person name="Oakeshott J.G."/>
            <person name="Zhang G."/>
        </authorList>
    </citation>
    <scope>NUCLEOTIDE SEQUENCE</scope>
    <source>
        <strain evidence="5">BGI-SZ-2011g</strain>
    </source>
</reference>
<dbReference type="PANTHER" id="PTHR21066">
    <property type="entry name" value="ODORANT-BINDING PROTEIN 59A-RELATED"/>
    <property type="match status" value="1"/>
</dbReference>
<accession>A0AAD4PJU2</accession>
<dbReference type="GO" id="GO:0005576">
    <property type="term" value="C:extracellular region"/>
    <property type="evidence" value="ECO:0007669"/>
    <property type="project" value="UniProtKB-SubCell"/>
</dbReference>
<dbReference type="SUPFAM" id="SSF47565">
    <property type="entry name" value="Insect pheromone/odorant-binding proteins"/>
    <property type="match status" value="1"/>
</dbReference>
<protein>
    <recommendedName>
        <fullName evidence="4">OBP47-like domain-containing protein</fullName>
    </recommendedName>
</protein>
<feature type="non-terminal residue" evidence="5">
    <location>
        <position position="207"/>
    </location>
</feature>
<dbReference type="InterPro" id="IPR036728">
    <property type="entry name" value="PBP_GOBP_sf"/>
</dbReference>
<dbReference type="AlphaFoldDB" id="A0AAD4PJU2"/>
<comment type="similarity">
    <text evidence="2">Belongs to the PBP/GOBP family.</text>
</comment>
<evidence type="ECO:0000256" key="2">
    <source>
        <dbReference type="ARBA" id="ARBA00008098"/>
    </source>
</evidence>
<feature type="domain" description="OBP47-like" evidence="4">
    <location>
        <begin position="72"/>
        <end position="191"/>
    </location>
</feature>
<keyword evidence="6" id="KW-1185">Reference proteome</keyword>
<dbReference type="Proteomes" id="UP001200034">
    <property type="component" value="Unassembled WGS sequence"/>
</dbReference>
<dbReference type="Pfam" id="PF22651">
    <property type="entry name" value="OBP47_like"/>
    <property type="match status" value="1"/>
</dbReference>
<sequence length="207" mass="23594">KTGENLLLPSIISLAIQSGKFASAIRVHCRDVERVHEDHIHYCCKHPDGHNDVTEQCANRVMFKLPSRDEEAIEDLTVDQVMSGTCFAKCVFDHYNFMDHDKLNMTAVRKHYQTTYKDDPEYVKEMLAAFDRCHSKSEDATAEFLSSSVVKAFSSSAFSCKPMPSVVLACVIHRFFHNCPRNRWSNTTECVETLAFSKKCKDVLTTM</sequence>
<proteinExistence type="inferred from homology"/>
<evidence type="ECO:0000313" key="6">
    <source>
        <dbReference type="Proteomes" id="UP001200034"/>
    </source>
</evidence>
<gene>
    <name evidence="5" type="ORF">KR093_003129</name>
</gene>
<evidence type="ECO:0000259" key="4">
    <source>
        <dbReference type="Pfam" id="PF22651"/>
    </source>
</evidence>
<evidence type="ECO:0000313" key="5">
    <source>
        <dbReference type="EMBL" id="KAH8370354.1"/>
    </source>
</evidence>
<keyword evidence="3" id="KW-0964">Secreted</keyword>
<comment type="caution">
    <text evidence="5">The sequence shown here is derived from an EMBL/GenBank/DDBJ whole genome shotgun (WGS) entry which is preliminary data.</text>
</comment>
<dbReference type="PANTHER" id="PTHR21066:SF15">
    <property type="entry name" value="GH25962P-RELATED"/>
    <property type="match status" value="1"/>
</dbReference>
<evidence type="ECO:0000256" key="1">
    <source>
        <dbReference type="ARBA" id="ARBA00004613"/>
    </source>
</evidence>
<dbReference type="InterPro" id="IPR054577">
    <property type="entry name" value="OBP47-like_dom"/>
</dbReference>